<evidence type="ECO:0000256" key="2">
    <source>
        <dbReference type="ARBA" id="ARBA00022747"/>
    </source>
</evidence>
<dbReference type="InterPro" id="IPR052021">
    <property type="entry name" value="Type-I_RS_S_subunit"/>
</dbReference>
<dbReference type="GO" id="GO:0009307">
    <property type="term" value="P:DNA restriction-modification system"/>
    <property type="evidence" value="ECO:0007669"/>
    <property type="project" value="UniProtKB-KW"/>
</dbReference>
<dbReference type="InterPro" id="IPR000055">
    <property type="entry name" value="Restrct_endonuc_typeI_TRD"/>
</dbReference>
<dbReference type="Pfam" id="PF01420">
    <property type="entry name" value="Methylase_S"/>
    <property type="match status" value="2"/>
</dbReference>
<keyword evidence="3" id="KW-0238">DNA-binding</keyword>
<sequence length="385" mass="45281">MTKQNEKDAKRVPELRFKGFADAWEQRKFSDIYKKSSEKNDLSFSKDKVISVADNKWGTTPKNSTDKYMRTYYVYRIGDIAFEGHTNKKFQYGRFVENTLANGIVSHIFDIYRPIQKEHDLWFWKYYIHNENIMRDVLRKSTTKATMMTNPVNKDLLKQKLNIPILEEQKKIGRLFSQIDRTITLHEEQHRQLEQLKKALLQKMFADETGYPALRFKRFSTAWEQHKLSKLTTKIGTGKSKYKLQDNGRYPILGSTSVIGYDNNFDYTGDFILTARVGANAGNLYRFSGSVKITDNTVFIKSKYNKFLYYYLQKYDLKKLSFGTGQPLVKASDLKNLKILKPRLDEEIYRISKLLLSVDNLITHHQHKIDNLKLLKRALLQKMFV</sequence>
<dbReference type="Proteomes" id="UP000365705">
    <property type="component" value="Unassembled WGS sequence"/>
</dbReference>
<dbReference type="GO" id="GO:0003677">
    <property type="term" value="F:DNA binding"/>
    <property type="evidence" value="ECO:0007669"/>
    <property type="project" value="UniProtKB-KW"/>
</dbReference>
<organism evidence="5 6">
    <name type="scientific">Limosilactobacillus mucosae</name>
    <name type="common">Lactobacillus mucosae</name>
    <dbReference type="NCBI Taxonomy" id="97478"/>
    <lineage>
        <taxon>Bacteria</taxon>
        <taxon>Bacillati</taxon>
        <taxon>Bacillota</taxon>
        <taxon>Bacilli</taxon>
        <taxon>Lactobacillales</taxon>
        <taxon>Lactobacillaceae</taxon>
        <taxon>Limosilactobacillus</taxon>
    </lineage>
</organism>
<accession>A0A508YY37</accession>
<feature type="domain" description="Type I restriction modification DNA specificity" evidence="4">
    <location>
        <begin position="223"/>
        <end position="373"/>
    </location>
</feature>
<evidence type="ECO:0000313" key="5">
    <source>
        <dbReference type="EMBL" id="VTZ93982.1"/>
    </source>
</evidence>
<dbReference type="InterPro" id="IPR044946">
    <property type="entry name" value="Restrct_endonuc_typeI_TRD_sf"/>
</dbReference>
<reference evidence="5 6" key="1">
    <citation type="submission" date="2019-06" db="EMBL/GenBank/DDBJ databases">
        <authorList>
            <person name="Rodrigo-Torres L."/>
            <person name="Arahal R. D."/>
            <person name="Lucena T."/>
        </authorList>
    </citation>
    <scope>NUCLEOTIDE SEQUENCE [LARGE SCALE GENOMIC DNA]</scope>
    <source>
        <strain evidence="5 6">INIA P508</strain>
    </source>
</reference>
<protein>
    <recommendedName>
        <fullName evidence="4">Type I restriction modification DNA specificity domain-containing protein</fullName>
    </recommendedName>
</protein>
<dbReference type="PANTHER" id="PTHR30408:SF12">
    <property type="entry name" value="TYPE I RESTRICTION ENZYME MJAVIII SPECIFICITY SUBUNIT"/>
    <property type="match status" value="1"/>
</dbReference>
<dbReference type="SUPFAM" id="SSF116734">
    <property type="entry name" value="DNA methylase specificity domain"/>
    <property type="match status" value="2"/>
</dbReference>
<evidence type="ECO:0000313" key="6">
    <source>
        <dbReference type="Proteomes" id="UP000365705"/>
    </source>
</evidence>
<comment type="similarity">
    <text evidence="1">Belongs to the type-I restriction system S methylase family.</text>
</comment>
<dbReference type="AlphaFoldDB" id="A0A508YY37"/>
<dbReference type="RefSeq" id="WP_185910630.1">
    <property type="nucleotide sequence ID" value="NZ_CABFNH010000036.1"/>
</dbReference>
<keyword evidence="2" id="KW-0680">Restriction system</keyword>
<proteinExistence type="inferred from homology"/>
<feature type="domain" description="Type I restriction modification DNA specificity" evidence="4">
    <location>
        <begin position="105"/>
        <end position="195"/>
    </location>
</feature>
<dbReference type="PANTHER" id="PTHR30408">
    <property type="entry name" value="TYPE-1 RESTRICTION ENZYME ECOKI SPECIFICITY PROTEIN"/>
    <property type="match status" value="1"/>
</dbReference>
<evidence type="ECO:0000259" key="4">
    <source>
        <dbReference type="Pfam" id="PF01420"/>
    </source>
</evidence>
<gene>
    <name evidence="5" type="ORF">LMUP508_02084</name>
</gene>
<evidence type="ECO:0000256" key="3">
    <source>
        <dbReference type="ARBA" id="ARBA00023125"/>
    </source>
</evidence>
<dbReference type="CDD" id="cd17266">
    <property type="entry name" value="RMtype1_S_Sau1132ORF3780P-TRD2-CR2_like"/>
    <property type="match status" value="1"/>
</dbReference>
<name>A0A508YY37_LIMMU</name>
<dbReference type="EMBL" id="CABFNH010000036">
    <property type="protein sequence ID" value="VTZ93982.1"/>
    <property type="molecule type" value="Genomic_DNA"/>
</dbReference>
<dbReference type="Gene3D" id="3.90.220.20">
    <property type="entry name" value="DNA methylase specificity domains"/>
    <property type="match status" value="2"/>
</dbReference>
<evidence type="ECO:0000256" key="1">
    <source>
        <dbReference type="ARBA" id="ARBA00010923"/>
    </source>
</evidence>